<reference evidence="1 2" key="1">
    <citation type="submission" date="2018-10" db="EMBL/GenBank/DDBJ databases">
        <title>Parasedimentitalea marina sp. nov., a psychrophilic bacterium isolated from deep seawater of the New Britain Trench.</title>
        <authorList>
            <person name="Cao J."/>
        </authorList>
    </citation>
    <scope>NUCLEOTIDE SEQUENCE [LARGE SCALE GENOMIC DNA]</scope>
    <source>
        <strain evidence="1 2">W43</strain>
    </source>
</reference>
<dbReference type="OrthoDB" id="9813770at2"/>
<dbReference type="Proteomes" id="UP000283063">
    <property type="component" value="Chromosome"/>
</dbReference>
<sequence>MDLDAYDEFVSCTNSGLKANAREAVLRFVNSFSCIPEREEWVRSFLNEKAQVQGNGAIRHEIYAYIVFPVLKAGFDQDDPWALMWLAKTRNNFSSVKTLSDQLKGVTPLELLLRAFKIEPEMPELKAKLLAHLVSGFEYAGHEWPSGLLIAPGLAGVNEEQELVELAMSLDVSGDNTSGLRDYQGKLDEQLSRLKR</sequence>
<dbReference type="KEGG" id="sedi:EBB79_01325"/>
<dbReference type="EMBL" id="CP033219">
    <property type="protein sequence ID" value="AZV76669.1"/>
    <property type="molecule type" value="Genomic_DNA"/>
</dbReference>
<accession>A0A3T0MY41</accession>
<dbReference type="AlphaFoldDB" id="A0A3T0MY41"/>
<organism evidence="1 2">
    <name type="scientific">Parasedimentitalea marina</name>
    <dbReference type="NCBI Taxonomy" id="2483033"/>
    <lineage>
        <taxon>Bacteria</taxon>
        <taxon>Pseudomonadati</taxon>
        <taxon>Pseudomonadota</taxon>
        <taxon>Alphaproteobacteria</taxon>
        <taxon>Rhodobacterales</taxon>
        <taxon>Paracoccaceae</taxon>
        <taxon>Parasedimentitalea</taxon>
    </lineage>
</organism>
<protein>
    <submittedName>
        <fullName evidence="1">Uncharacterized protein</fullName>
    </submittedName>
</protein>
<proteinExistence type="predicted"/>
<gene>
    <name evidence="1" type="ORF">EBB79_01325</name>
</gene>
<evidence type="ECO:0000313" key="1">
    <source>
        <dbReference type="EMBL" id="AZV76669.1"/>
    </source>
</evidence>
<name>A0A3T0MY41_9RHOB</name>
<keyword evidence="2" id="KW-1185">Reference proteome</keyword>
<evidence type="ECO:0000313" key="2">
    <source>
        <dbReference type="Proteomes" id="UP000283063"/>
    </source>
</evidence>
<dbReference type="RefSeq" id="WP_127747111.1">
    <property type="nucleotide sequence ID" value="NZ_CP033219.1"/>
</dbReference>